<name>A0AA36ICN4_9DINO</name>
<dbReference type="GO" id="GO:0016020">
    <property type="term" value="C:membrane"/>
    <property type="evidence" value="ECO:0007669"/>
    <property type="project" value="UniProtKB-SubCell"/>
</dbReference>
<evidence type="ECO:0000256" key="5">
    <source>
        <dbReference type="SAM" id="Phobius"/>
    </source>
</evidence>
<dbReference type="Pfam" id="PF02535">
    <property type="entry name" value="Zip"/>
    <property type="match status" value="1"/>
</dbReference>
<evidence type="ECO:0000256" key="2">
    <source>
        <dbReference type="ARBA" id="ARBA00022692"/>
    </source>
</evidence>
<keyword evidence="4 5" id="KW-0472">Membrane</keyword>
<keyword evidence="2 5" id="KW-0812">Transmembrane</keyword>
<protein>
    <submittedName>
        <fullName evidence="7">Uncharacterized protein</fullName>
    </submittedName>
</protein>
<organism evidence="7 8">
    <name type="scientific">Effrenium voratum</name>
    <dbReference type="NCBI Taxonomy" id="2562239"/>
    <lineage>
        <taxon>Eukaryota</taxon>
        <taxon>Sar</taxon>
        <taxon>Alveolata</taxon>
        <taxon>Dinophyceae</taxon>
        <taxon>Suessiales</taxon>
        <taxon>Symbiodiniaceae</taxon>
        <taxon>Effrenium</taxon>
    </lineage>
</organism>
<feature type="transmembrane region" description="Helical" evidence="5">
    <location>
        <begin position="397"/>
        <end position="417"/>
    </location>
</feature>
<feature type="transmembrane region" description="Helical" evidence="5">
    <location>
        <begin position="429"/>
        <end position="453"/>
    </location>
</feature>
<feature type="transmembrane region" description="Helical" evidence="5">
    <location>
        <begin position="241"/>
        <end position="263"/>
    </location>
</feature>
<gene>
    <name evidence="7" type="ORF">EVOR1521_LOCUS11637</name>
</gene>
<dbReference type="PANTHER" id="PTHR16950:SF16">
    <property type="entry name" value="ZINC TRANSPORTER ZIP13"/>
    <property type="match status" value="1"/>
</dbReference>
<dbReference type="Proteomes" id="UP001178507">
    <property type="component" value="Unassembled WGS sequence"/>
</dbReference>
<evidence type="ECO:0000256" key="6">
    <source>
        <dbReference type="SAM" id="SignalP"/>
    </source>
</evidence>
<evidence type="ECO:0000313" key="7">
    <source>
        <dbReference type="EMBL" id="CAJ1384877.1"/>
    </source>
</evidence>
<dbReference type="GO" id="GO:0005385">
    <property type="term" value="F:zinc ion transmembrane transporter activity"/>
    <property type="evidence" value="ECO:0007669"/>
    <property type="project" value="TreeGrafter"/>
</dbReference>
<keyword evidence="6" id="KW-0732">Signal</keyword>
<feature type="signal peptide" evidence="6">
    <location>
        <begin position="1"/>
        <end position="16"/>
    </location>
</feature>
<keyword evidence="8" id="KW-1185">Reference proteome</keyword>
<dbReference type="PANTHER" id="PTHR16950">
    <property type="entry name" value="ZINC TRANSPORTER SLC39A7 HISTIDINE-RICH MEMBRANE PROTEIN KE4"/>
    <property type="match status" value="1"/>
</dbReference>
<evidence type="ECO:0000313" key="8">
    <source>
        <dbReference type="Proteomes" id="UP001178507"/>
    </source>
</evidence>
<feature type="transmembrane region" description="Helical" evidence="5">
    <location>
        <begin position="201"/>
        <end position="221"/>
    </location>
</feature>
<feature type="transmembrane region" description="Helical" evidence="5">
    <location>
        <begin position="169"/>
        <end position="189"/>
    </location>
</feature>
<dbReference type="GO" id="GO:0006882">
    <property type="term" value="P:intracellular zinc ion homeostasis"/>
    <property type="evidence" value="ECO:0007669"/>
    <property type="project" value="TreeGrafter"/>
</dbReference>
<reference evidence="7" key="1">
    <citation type="submission" date="2023-08" db="EMBL/GenBank/DDBJ databases">
        <authorList>
            <person name="Chen Y."/>
            <person name="Shah S."/>
            <person name="Dougan E. K."/>
            <person name="Thang M."/>
            <person name="Chan C."/>
        </authorList>
    </citation>
    <scope>NUCLEOTIDE SEQUENCE</scope>
</reference>
<comment type="subcellular location">
    <subcellularLocation>
        <location evidence="1">Membrane</location>
        <topology evidence="1">Multi-pass membrane protein</topology>
    </subcellularLocation>
</comment>
<dbReference type="EMBL" id="CAUJNA010001167">
    <property type="protein sequence ID" value="CAJ1384877.1"/>
    <property type="molecule type" value="Genomic_DNA"/>
</dbReference>
<keyword evidence="3 5" id="KW-1133">Transmembrane helix</keyword>
<feature type="transmembrane region" description="Helical" evidence="5">
    <location>
        <begin position="372"/>
        <end position="391"/>
    </location>
</feature>
<accession>A0AA36ICN4</accession>
<feature type="chain" id="PRO_5041245320" evidence="6">
    <location>
        <begin position="17"/>
        <end position="475"/>
    </location>
</feature>
<sequence length="475" mass="49897">MLRPCIIFSLLLSGRACSWEWAGVYHAHEAGMLTWTFEKKQTANQYADPSMKVALRSTSSASAAGITAVQTAAEADLNGTLTTVSSGAVLSLNAAYQLQFDADSWISIFKFPVAAESNIAVFAEHFPSEFSDQLSTVIRNDHAEDLSPSHTMACDDHEESTSTDRIGEVIAASLVTALPTLCGVALLAMSCSSGSPTFKTILHFTNSLAAGILLAAALFLLMPEASHMLAAGRTEAEAAAAWGSTCIAGWLLGAISHLAGAVVKKKCGGDSGSENDTKAENDTVTKAVAIGDEREMPPAKRMMWVLGFPIFTGDFFCNLADGFVLGTAFKACSPSFAWKMAGIIIAHELPQEIADIYTLVFKAGMKWWQATLLNFLCGCAAVLGAIVAYYADIPSEAEGAVLALAGGVFLYVALTELAPSVNHTPESSWPLLTACATITIFIVGAASIGLILLDHEHCSAGGHGHGDSHGDAHGD</sequence>
<evidence type="ECO:0000256" key="1">
    <source>
        <dbReference type="ARBA" id="ARBA00004141"/>
    </source>
</evidence>
<dbReference type="AlphaFoldDB" id="A0AA36ICN4"/>
<dbReference type="InterPro" id="IPR003689">
    <property type="entry name" value="ZIP"/>
</dbReference>
<evidence type="ECO:0000256" key="3">
    <source>
        <dbReference type="ARBA" id="ARBA00022989"/>
    </source>
</evidence>
<comment type="caution">
    <text evidence="7">The sequence shown here is derived from an EMBL/GenBank/DDBJ whole genome shotgun (WGS) entry which is preliminary data.</text>
</comment>
<evidence type="ECO:0000256" key="4">
    <source>
        <dbReference type="ARBA" id="ARBA00023136"/>
    </source>
</evidence>
<proteinExistence type="predicted"/>